<dbReference type="GO" id="GO:0005737">
    <property type="term" value="C:cytoplasm"/>
    <property type="evidence" value="ECO:0007669"/>
    <property type="project" value="UniProtKB-UniRule"/>
</dbReference>
<dbReference type="AlphaFoldDB" id="A0A077DI14"/>
<dbReference type="UniPathway" id="UPA00251">
    <property type="reaction ID" value="UER00319"/>
</dbReference>
<dbReference type="HAMAP" id="MF_00260">
    <property type="entry name" value="Porphobil_deam"/>
    <property type="match status" value="1"/>
</dbReference>
<organism evidence="11 12">
    <name type="scientific">Basilea psittacipulmonis DSM 24701</name>
    <dbReference type="NCBI Taxonomy" id="1072685"/>
    <lineage>
        <taxon>Bacteria</taxon>
        <taxon>Pseudomonadati</taxon>
        <taxon>Pseudomonadota</taxon>
        <taxon>Betaproteobacteria</taxon>
        <taxon>Burkholderiales</taxon>
        <taxon>Alcaligenaceae</taxon>
        <taxon>Basilea</taxon>
    </lineage>
</organism>
<accession>A0A077DI14</accession>
<evidence type="ECO:0000256" key="3">
    <source>
        <dbReference type="ARBA" id="ARBA00005638"/>
    </source>
</evidence>
<feature type="domain" description="Porphobilinogen deaminase N-terminal" evidence="9">
    <location>
        <begin position="6"/>
        <end position="213"/>
    </location>
</feature>
<reference evidence="11 12" key="1">
    <citation type="journal article" date="2014" name="BMC Genomics">
        <title>A genomic perspective on a new bacterial genus and species from the Alcaligenaceae family, Basilea psittacipulmonis.</title>
        <authorList>
            <person name="Whiteson K.L."/>
            <person name="Hernandez D."/>
            <person name="Lazarevic V."/>
            <person name="Gaia N."/>
            <person name="Farinelli L."/>
            <person name="Francois P."/>
            <person name="Pilo P."/>
            <person name="Frey J."/>
            <person name="Schrenzel J."/>
        </authorList>
    </citation>
    <scope>NUCLEOTIDE SEQUENCE [LARGE SCALE GENOMIC DNA]</scope>
    <source>
        <strain evidence="11 12">DSM 24701</strain>
    </source>
</reference>
<evidence type="ECO:0000256" key="7">
    <source>
        <dbReference type="ARBA" id="ARBA00048169"/>
    </source>
</evidence>
<dbReference type="SUPFAM" id="SSF54782">
    <property type="entry name" value="Porphobilinogen deaminase (hydroxymethylbilane synthase), C-terminal domain"/>
    <property type="match status" value="1"/>
</dbReference>
<comment type="miscellaneous">
    <text evidence="8">The porphobilinogen subunits are added to the dipyrromethane group.</text>
</comment>
<dbReference type="InterPro" id="IPR022418">
    <property type="entry name" value="Porphobilinogen_deaminase_C"/>
</dbReference>
<sequence length="308" mass="33550">MAKQIIRIATRESLLALWQAEHVKKRLESLYADIQVELVKMTTRGDQILDRTLSKVGGKGLFVKELEVALLEGRADMAVHSLKDVSTQLEAGFELVAVLEREDDHDALVSEHFDTLEALPKGAIVGTSSLRREAQIRALYPHLTVKPLRGNVQTRLNKLKQGDYHAIILAAAGLKRLALSHEIKQILPYDVSLPAVGQGALGIEILSSRQDIRALLKPLICPITTACTSAERKVSTLLGGSCQVPLAAHATHKDGQLFLQALVAMPDGSRVVKADAWAPVDQAEHLGETVAQQLIQLGAKEILECQLS</sequence>
<comment type="pathway">
    <text evidence="2">Porphyrin-containing compound metabolism; protoporphyrin-IX biosynthesis; coproporphyrinogen-III from 5-aminolevulinate: step 2/4.</text>
</comment>
<dbReference type="STRING" id="1072685.IX83_05045"/>
<dbReference type="InterPro" id="IPR022419">
    <property type="entry name" value="Porphobilin_deaminase_cofac_BS"/>
</dbReference>
<proteinExistence type="inferred from homology"/>
<dbReference type="Gene3D" id="3.40.190.10">
    <property type="entry name" value="Periplasmic binding protein-like II"/>
    <property type="match status" value="2"/>
</dbReference>
<feature type="modified residue" description="S-(dipyrrolylmethanemethyl)cysteine" evidence="8">
    <location>
        <position position="242"/>
    </location>
</feature>
<dbReference type="FunFam" id="3.40.190.10:FF:000004">
    <property type="entry name" value="Porphobilinogen deaminase"/>
    <property type="match status" value="1"/>
</dbReference>
<dbReference type="eggNOG" id="COG0181">
    <property type="taxonomic scope" value="Bacteria"/>
</dbReference>
<dbReference type="Proteomes" id="UP000028945">
    <property type="component" value="Chromosome"/>
</dbReference>
<dbReference type="NCBIfam" id="TIGR00212">
    <property type="entry name" value="hemC"/>
    <property type="match status" value="1"/>
</dbReference>
<gene>
    <name evidence="8" type="primary">hemC</name>
    <name evidence="11" type="ORF">IX83_05045</name>
</gene>
<dbReference type="InterPro" id="IPR022417">
    <property type="entry name" value="Porphobilin_deaminase_N"/>
</dbReference>
<dbReference type="InterPro" id="IPR000860">
    <property type="entry name" value="HemC"/>
</dbReference>
<dbReference type="SUPFAM" id="SSF53850">
    <property type="entry name" value="Periplasmic binding protein-like II"/>
    <property type="match status" value="1"/>
</dbReference>
<dbReference type="EMBL" id="CP009238">
    <property type="protein sequence ID" value="AIL32758.1"/>
    <property type="molecule type" value="Genomic_DNA"/>
</dbReference>
<evidence type="ECO:0000256" key="4">
    <source>
        <dbReference type="ARBA" id="ARBA00011245"/>
    </source>
</evidence>
<dbReference type="Pfam" id="PF03900">
    <property type="entry name" value="Porphobil_deamC"/>
    <property type="match status" value="1"/>
</dbReference>
<comment type="catalytic activity">
    <reaction evidence="7 8">
        <text>4 porphobilinogen + H2O = hydroxymethylbilane + 4 NH4(+)</text>
        <dbReference type="Rhea" id="RHEA:13185"/>
        <dbReference type="ChEBI" id="CHEBI:15377"/>
        <dbReference type="ChEBI" id="CHEBI:28938"/>
        <dbReference type="ChEBI" id="CHEBI:57845"/>
        <dbReference type="ChEBI" id="CHEBI:58126"/>
        <dbReference type="EC" id="2.5.1.61"/>
    </reaction>
</comment>
<dbReference type="CDD" id="cd13646">
    <property type="entry name" value="PBP2_EcHMBS_like"/>
    <property type="match status" value="1"/>
</dbReference>
<evidence type="ECO:0000259" key="9">
    <source>
        <dbReference type="Pfam" id="PF01379"/>
    </source>
</evidence>
<dbReference type="PANTHER" id="PTHR11557">
    <property type="entry name" value="PORPHOBILINOGEN DEAMINASE"/>
    <property type="match status" value="1"/>
</dbReference>
<comment type="similarity">
    <text evidence="3 8">Belongs to the HMBS family.</text>
</comment>
<dbReference type="HOGENOM" id="CLU_019704_1_0_4"/>
<dbReference type="Pfam" id="PF01379">
    <property type="entry name" value="Porphobil_deam"/>
    <property type="match status" value="1"/>
</dbReference>
<dbReference type="PRINTS" id="PR00151">
    <property type="entry name" value="PORPHBDMNASE"/>
</dbReference>
<keyword evidence="12" id="KW-1185">Reference proteome</keyword>
<dbReference type="PROSITE" id="PS00533">
    <property type="entry name" value="PORPHOBILINOGEN_DEAM"/>
    <property type="match status" value="1"/>
</dbReference>
<dbReference type="RefSeq" id="WP_038499823.1">
    <property type="nucleotide sequence ID" value="NZ_AFWK01000045.1"/>
</dbReference>
<evidence type="ECO:0000256" key="6">
    <source>
        <dbReference type="ARBA" id="ARBA00023244"/>
    </source>
</evidence>
<evidence type="ECO:0000256" key="8">
    <source>
        <dbReference type="HAMAP-Rule" id="MF_00260"/>
    </source>
</evidence>
<keyword evidence="6 8" id="KW-0627">Porphyrin biosynthesis</keyword>
<comment type="cofactor">
    <cofactor evidence="8">
        <name>dipyrromethane</name>
        <dbReference type="ChEBI" id="CHEBI:60342"/>
    </cofactor>
    <text evidence="8">Binds 1 dipyrromethane group covalently.</text>
</comment>
<evidence type="ECO:0000256" key="2">
    <source>
        <dbReference type="ARBA" id="ARBA00004735"/>
    </source>
</evidence>
<dbReference type="PIRSF" id="PIRSF001438">
    <property type="entry name" value="4pyrrol_synth_OHMeBilane_synth"/>
    <property type="match status" value="1"/>
</dbReference>
<feature type="domain" description="Porphobilinogen deaminase C-terminal" evidence="10">
    <location>
        <begin position="226"/>
        <end position="295"/>
    </location>
</feature>
<evidence type="ECO:0000259" key="10">
    <source>
        <dbReference type="Pfam" id="PF03900"/>
    </source>
</evidence>
<evidence type="ECO:0000256" key="5">
    <source>
        <dbReference type="ARBA" id="ARBA00022679"/>
    </source>
</evidence>
<dbReference type="Gene3D" id="3.30.160.40">
    <property type="entry name" value="Porphobilinogen deaminase, C-terminal domain"/>
    <property type="match status" value="1"/>
</dbReference>
<dbReference type="GO" id="GO:0004418">
    <property type="term" value="F:hydroxymethylbilane synthase activity"/>
    <property type="evidence" value="ECO:0007669"/>
    <property type="project" value="UniProtKB-UniRule"/>
</dbReference>
<evidence type="ECO:0000313" key="12">
    <source>
        <dbReference type="Proteomes" id="UP000028945"/>
    </source>
</evidence>
<dbReference type="EC" id="2.5.1.61" evidence="8"/>
<dbReference type="InterPro" id="IPR036803">
    <property type="entry name" value="Porphobilinogen_deaminase_C_sf"/>
</dbReference>
<evidence type="ECO:0000256" key="1">
    <source>
        <dbReference type="ARBA" id="ARBA00002869"/>
    </source>
</evidence>
<dbReference type="PANTHER" id="PTHR11557:SF0">
    <property type="entry name" value="PORPHOBILINOGEN DEAMINASE"/>
    <property type="match status" value="1"/>
</dbReference>
<dbReference type="GO" id="GO:0006782">
    <property type="term" value="P:protoporphyrinogen IX biosynthetic process"/>
    <property type="evidence" value="ECO:0007669"/>
    <property type="project" value="UniProtKB-UniRule"/>
</dbReference>
<comment type="subunit">
    <text evidence="4 8">Monomer.</text>
</comment>
<dbReference type="FunFam" id="3.40.190.10:FF:000005">
    <property type="entry name" value="Porphobilinogen deaminase"/>
    <property type="match status" value="1"/>
</dbReference>
<keyword evidence="5 8" id="KW-0808">Transferase</keyword>
<name>A0A077DI14_9BURK</name>
<dbReference type="OrthoDB" id="9810298at2"/>
<comment type="function">
    <text evidence="1 8">Tetrapolymerization of the monopyrrole PBG into the hydroxymethylbilane pre-uroporphyrinogen in several discrete steps.</text>
</comment>
<evidence type="ECO:0000313" key="11">
    <source>
        <dbReference type="EMBL" id="AIL32758.1"/>
    </source>
</evidence>
<protein>
    <recommendedName>
        <fullName evidence="8">Porphobilinogen deaminase</fullName>
        <shortName evidence="8">PBG</shortName>
        <ecNumber evidence="8">2.5.1.61</ecNumber>
    </recommendedName>
    <alternativeName>
        <fullName evidence="8">Hydroxymethylbilane synthase</fullName>
        <shortName evidence="8">HMBS</shortName>
    </alternativeName>
    <alternativeName>
        <fullName evidence="8">Pre-uroporphyrinogen synthase</fullName>
    </alternativeName>
</protein>
<dbReference type="KEGG" id="bpsi:IX83_05045"/>